<evidence type="ECO:0000313" key="2">
    <source>
        <dbReference type="Proteomes" id="UP001143747"/>
    </source>
</evidence>
<name>A0A9Q4KV91_9EURY</name>
<gene>
    <name evidence="1" type="ORF">L0665_05770</name>
</gene>
<dbReference type="AlphaFoldDB" id="A0A9Q4KV91"/>
<comment type="caution">
    <text evidence="1">The sequence shown here is derived from an EMBL/GenBank/DDBJ whole genome shotgun (WGS) entry which is preliminary data.</text>
</comment>
<evidence type="ECO:0000313" key="1">
    <source>
        <dbReference type="EMBL" id="MDE4908115.1"/>
    </source>
</evidence>
<sequence>MRVLAPAENTGMALEDILLRTGEMDHMEKLIRHRARNKSGLSPQDMLETVIHPLLDELEQHVIAEVSATEDPVHLKAVVHQWIVSRMDK</sequence>
<protein>
    <submittedName>
        <fullName evidence="1">Uncharacterized protein</fullName>
    </submittedName>
</protein>
<proteinExistence type="predicted"/>
<keyword evidence="2" id="KW-1185">Reference proteome</keyword>
<accession>A0A9Q4KV91</accession>
<dbReference type="Proteomes" id="UP001143747">
    <property type="component" value="Unassembled WGS sequence"/>
</dbReference>
<reference evidence="1" key="1">
    <citation type="submission" date="2022-01" db="EMBL/GenBank/DDBJ databases">
        <title>Draft genome of Methanogenium marinum DSM 15558.</title>
        <authorList>
            <person name="Chen S.-C."/>
            <person name="You Y.-T."/>
        </authorList>
    </citation>
    <scope>NUCLEOTIDE SEQUENCE</scope>
    <source>
        <strain evidence="1">DSM 15558</strain>
    </source>
</reference>
<dbReference type="RefSeq" id="WP_274924750.1">
    <property type="nucleotide sequence ID" value="NZ_JAKELO010000002.1"/>
</dbReference>
<organism evidence="1 2">
    <name type="scientific">Methanogenium marinum</name>
    <dbReference type="NCBI Taxonomy" id="348610"/>
    <lineage>
        <taxon>Archaea</taxon>
        <taxon>Methanobacteriati</taxon>
        <taxon>Methanobacteriota</taxon>
        <taxon>Stenosarchaea group</taxon>
        <taxon>Methanomicrobia</taxon>
        <taxon>Methanomicrobiales</taxon>
        <taxon>Methanomicrobiaceae</taxon>
        <taxon>Methanogenium</taxon>
    </lineage>
</organism>
<dbReference type="EMBL" id="JAKELO010000002">
    <property type="protein sequence ID" value="MDE4908115.1"/>
    <property type="molecule type" value="Genomic_DNA"/>
</dbReference>